<dbReference type="GO" id="GO:0051287">
    <property type="term" value="F:NAD binding"/>
    <property type="evidence" value="ECO:0007669"/>
    <property type="project" value="InterPro"/>
</dbReference>
<dbReference type="SUPFAM" id="SSF143548">
    <property type="entry name" value="Serine metabolism enzymes domain"/>
    <property type="match status" value="1"/>
</dbReference>
<name>A0A7R9BS88_9CRUS</name>
<evidence type="ECO:0000256" key="2">
    <source>
        <dbReference type="ARBA" id="ARBA00011881"/>
    </source>
</evidence>
<dbReference type="CDD" id="cd12173">
    <property type="entry name" value="PGDH_4"/>
    <property type="match status" value="1"/>
</dbReference>
<evidence type="ECO:0000256" key="5">
    <source>
        <dbReference type="ARBA" id="ARBA00023002"/>
    </source>
</evidence>
<keyword evidence="3" id="KW-0597">Phosphoprotein</keyword>
<evidence type="ECO:0000256" key="6">
    <source>
        <dbReference type="ARBA" id="ARBA00023027"/>
    </source>
</evidence>
<evidence type="ECO:0000256" key="4">
    <source>
        <dbReference type="ARBA" id="ARBA00022990"/>
    </source>
</evidence>
<dbReference type="InterPro" id="IPR029009">
    <property type="entry name" value="ASB_dom_sf"/>
</dbReference>
<dbReference type="Pfam" id="PF00389">
    <property type="entry name" value="2-Hacid_dh"/>
    <property type="match status" value="1"/>
</dbReference>
<dbReference type="Proteomes" id="UP000678499">
    <property type="component" value="Unassembled WGS sequence"/>
</dbReference>
<dbReference type="InterPro" id="IPR029752">
    <property type="entry name" value="D-isomer_DH_CS1"/>
</dbReference>
<evidence type="ECO:0000256" key="1">
    <source>
        <dbReference type="ARBA" id="ARBA00005854"/>
    </source>
</evidence>
<keyword evidence="5" id="KW-0560">Oxidoreductase</keyword>
<protein>
    <recommendedName>
        <fullName evidence="11">D-3-phosphoglycerate dehydrogenase</fullName>
    </recommendedName>
</protein>
<evidence type="ECO:0000259" key="7">
    <source>
        <dbReference type="Pfam" id="PF00389"/>
    </source>
</evidence>
<dbReference type="PROSITE" id="PS00065">
    <property type="entry name" value="D_2_HYDROXYACID_DH_1"/>
    <property type="match status" value="1"/>
</dbReference>
<dbReference type="GO" id="GO:0004617">
    <property type="term" value="F:phosphoglycerate dehydrogenase activity"/>
    <property type="evidence" value="ECO:0007669"/>
    <property type="project" value="TreeGrafter"/>
</dbReference>
<evidence type="ECO:0008006" key="11">
    <source>
        <dbReference type="Google" id="ProtNLM"/>
    </source>
</evidence>
<keyword evidence="6" id="KW-0520">NAD</keyword>
<dbReference type="SUPFAM" id="SSF51735">
    <property type="entry name" value="NAD(P)-binding Rossmann-fold domains"/>
    <property type="match status" value="1"/>
</dbReference>
<dbReference type="PANTHER" id="PTHR42938">
    <property type="entry name" value="FORMATE DEHYDROGENASE 1"/>
    <property type="match status" value="1"/>
</dbReference>
<evidence type="ECO:0000313" key="10">
    <source>
        <dbReference type="Proteomes" id="UP000678499"/>
    </source>
</evidence>
<organism evidence="9">
    <name type="scientific">Notodromas monacha</name>
    <dbReference type="NCBI Taxonomy" id="399045"/>
    <lineage>
        <taxon>Eukaryota</taxon>
        <taxon>Metazoa</taxon>
        <taxon>Ecdysozoa</taxon>
        <taxon>Arthropoda</taxon>
        <taxon>Crustacea</taxon>
        <taxon>Oligostraca</taxon>
        <taxon>Ostracoda</taxon>
        <taxon>Podocopa</taxon>
        <taxon>Podocopida</taxon>
        <taxon>Cypridocopina</taxon>
        <taxon>Cypridoidea</taxon>
        <taxon>Cyprididae</taxon>
        <taxon>Notodromas</taxon>
    </lineage>
</organism>
<dbReference type="PANTHER" id="PTHR42938:SF22">
    <property type="entry name" value="D-3-PHOSPHOGLYCERATE DEHYDROGENASE"/>
    <property type="match status" value="1"/>
</dbReference>
<feature type="domain" description="D-isomer specific 2-hydroxyacid dehydrogenase NAD-binding" evidence="8">
    <location>
        <begin position="109"/>
        <end position="288"/>
    </location>
</feature>
<proteinExistence type="inferred from homology"/>
<dbReference type="InterPro" id="IPR036291">
    <property type="entry name" value="NAD(P)-bd_dom_sf"/>
</dbReference>
<dbReference type="Pfam" id="PF02826">
    <property type="entry name" value="2-Hacid_dh_C"/>
    <property type="match status" value="1"/>
</dbReference>
<dbReference type="AlphaFoldDB" id="A0A7R9BS88"/>
<evidence type="ECO:0000313" key="9">
    <source>
        <dbReference type="EMBL" id="CAD7279218.1"/>
    </source>
</evidence>
<dbReference type="OrthoDB" id="1621027at2759"/>
<dbReference type="InterPro" id="IPR006140">
    <property type="entry name" value="D-isomer_DH_NAD-bd"/>
</dbReference>
<reference evidence="9" key="1">
    <citation type="submission" date="2020-11" db="EMBL/GenBank/DDBJ databases">
        <authorList>
            <person name="Tran Van P."/>
        </authorList>
    </citation>
    <scope>NUCLEOTIDE SEQUENCE</scope>
</reference>
<dbReference type="InterPro" id="IPR006139">
    <property type="entry name" value="D-isomer_2_OHA_DH_cat_dom"/>
</dbReference>
<sequence length="542" mass="57246">MGLKSVLITDPLDPICEQILGSAGVEVTTKTKLTKEELLKEIKNYEGLIVRSSTQVTEDVINAGEKLKIVGRAGTGVDNIDTDAATRSGVMVMNTPGGNTLSAAEHTCALIVALSKHIAQACASLKSGKWDRKTFLGEELNGKVLGIIGLGRVGREVASRMQAFGMQTIGYDPMISGEVSAQFGVEFKELNEIWKLADYITLHVPLIPQTANLIGSDVIAKCKKGVKIVNVARGGILDEEALFHGLQSGQVGGAALDVFNVEPPTKSDAAYIKELIEHPRLIATPHLGASTAEAQFRVAKDIAEQFIDVAKGRPLVGLVNAPSLAVAMTPAMKPWVGLGEAIGKIAAALVQSDGNPPIEINCVLRGSKDPGQLLFLASSSVLLGFMKQASHRKLQSMNLVNVPILAADEGIIFTEQALISSDATPDGLTEHILEVVLKTVQNGRQVVNVTGSVKASIPILLAINSGNFGNGVDLEGHMGVFLASDDGFGQALGIFKEHGKHITAVHRSTGSPQNLLLVKAATPVGKSYTQQSDLKLLASVDF</sequence>
<evidence type="ECO:0000256" key="3">
    <source>
        <dbReference type="ARBA" id="ARBA00022553"/>
    </source>
</evidence>
<keyword evidence="10" id="KW-1185">Reference proteome</keyword>
<evidence type="ECO:0000259" key="8">
    <source>
        <dbReference type="Pfam" id="PF02826"/>
    </source>
</evidence>
<dbReference type="EMBL" id="OA883583">
    <property type="protein sequence ID" value="CAD7279218.1"/>
    <property type="molecule type" value="Genomic_DNA"/>
</dbReference>
<dbReference type="EMBL" id="CAJPEX010001546">
    <property type="protein sequence ID" value="CAG0919370.1"/>
    <property type="molecule type" value="Genomic_DNA"/>
</dbReference>
<accession>A0A7R9BS88</accession>
<dbReference type="Gene3D" id="3.30.1330.90">
    <property type="entry name" value="D-3-phosphoglycerate dehydrogenase, domain 3"/>
    <property type="match status" value="1"/>
</dbReference>
<dbReference type="FunFam" id="3.40.50.720:FF:000021">
    <property type="entry name" value="D-3-phosphoglycerate dehydrogenase"/>
    <property type="match status" value="1"/>
</dbReference>
<comment type="similarity">
    <text evidence="1">Belongs to the D-isomer specific 2-hydroxyacid dehydrogenase family.</text>
</comment>
<dbReference type="Gene3D" id="3.40.50.720">
    <property type="entry name" value="NAD(P)-binding Rossmann-like Domain"/>
    <property type="match status" value="2"/>
</dbReference>
<gene>
    <name evidence="9" type="ORF">NMOB1V02_LOCUS6895</name>
</gene>
<comment type="subunit">
    <text evidence="2">Homotetramer.</text>
</comment>
<feature type="domain" description="D-isomer specific 2-hydroxyacid dehydrogenase catalytic" evidence="7">
    <location>
        <begin position="6"/>
        <end position="320"/>
    </location>
</feature>
<keyword evidence="4" id="KW-0007">Acetylation</keyword>
<dbReference type="SUPFAM" id="SSF52283">
    <property type="entry name" value="Formate/glycerate dehydrogenase catalytic domain-like"/>
    <property type="match status" value="1"/>
</dbReference>